<reference evidence="13" key="1">
    <citation type="submission" date="2016-04" db="EMBL/GenBank/DDBJ databases">
        <title>Mitochondria of beetle species.</title>
        <authorList>
            <person name="Hunter A."/>
            <person name="Moriniere J."/>
            <person name="Tang P."/>
            <person name="Linard B."/>
            <person name="Crampton-Platt A."/>
            <person name="Vogler A.P."/>
        </authorList>
    </citation>
    <scope>NUCLEOTIDE SEQUENCE</scope>
</reference>
<evidence type="ECO:0000256" key="6">
    <source>
        <dbReference type="ARBA" id="ARBA00022692"/>
    </source>
</evidence>
<evidence type="ECO:0000256" key="9">
    <source>
        <dbReference type="ARBA" id="ARBA00023065"/>
    </source>
</evidence>
<geneLocation type="mitochondrion" evidence="13"/>
<accession>A0A343C4Q7</accession>
<keyword evidence="6 12" id="KW-0812">Transmembrane</keyword>
<proteinExistence type="inferred from homology"/>
<evidence type="ECO:0000256" key="4">
    <source>
        <dbReference type="ARBA" id="ARBA00022448"/>
    </source>
</evidence>
<evidence type="ECO:0000256" key="10">
    <source>
        <dbReference type="ARBA" id="ARBA00023128"/>
    </source>
</evidence>
<evidence type="ECO:0000256" key="3">
    <source>
        <dbReference type="ARBA" id="ARBA00011291"/>
    </source>
</evidence>
<keyword evidence="11" id="KW-0472">Membrane</keyword>
<organism evidence="13">
    <name type="scientific">Ernobius pini</name>
    <dbReference type="NCBI Taxonomy" id="1587284"/>
    <lineage>
        <taxon>Eukaryota</taxon>
        <taxon>Metazoa</taxon>
        <taxon>Ecdysozoa</taxon>
        <taxon>Arthropoda</taxon>
        <taxon>Hexapoda</taxon>
        <taxon>Insecta</taxon>
        <taxon>Pterygota</taxon>
        <taxon>Neoptera</taxon>
        <taxon>Endopterygota</taxon>
        <taxon>Coleoptera</taxon>
        <taxon>Polyphaga</taxon>
        <taxon>Bostrichiformia</taxon>
        <taxon>Ptinidae</taxon>
        <taxon>Ernobiinae</taxon>
        <taxon>Ernobius</taxon>
    </lineage>
</organism>
<evidence type="ECO:0000256" key="1">
    <source>
        <dbReference type="ARBA" id="ARBA00004304"/>
    </source>
</evidence>
<evidence type="ECO:0000313" key="13">
    <source>
        <dbReference type="EMBL" id="ARH55006.1"/>
    </source>
</evidence>
<keyword evidence="9 12" id="KW-0406">Ion transport</keyword>
<protein>
    <recommendedName>
        <fullName evidence="12">ATP synthase complex subunit 8</fullName>
    </recommendedName>
</protein>
<dbReference type="Pfam" id="PF00895">
    <property type="entry name" value="ATP-synt_8"/>
    <property type="match status" value="1"/>
</dbReference>
<keyword evidence="10 12" id="KW-0496">Mitochondrion</keyword>
<keyword evidence="4 12" id="KW-0813">Transport</keyword>
<dbReference type="EMBL" id="KX087290">
    <property type="protein sequence ID" value="ARH55006.1"/>
    <property type="molecule type" value="Genomic_DNA"/>
</dbReference>
<keyword evidence="7 12" id="KW-0375">Hydrogen ion transport</keyword>
<evidence type="ECO:0000256" key="5">
    <source>
        <dbReference type="ARBA" id="ARBA00022547"/>
    </source>
</evidence>
<evidence type="ECO:0000256" key="7">
    <source>
        <dbReference type="ARBA" id="ARBA00022781"/>
    </source>
</evidence>
<keyword evidence="8" id="KW-1133">Transmembrane helix</keyword>
<name>A0A343C4Q7_9COLE</name>
<evidence type="ECO:0000256" key="2">
    <source>
        <dbReference type="ARBA" id="ARBA00008892"/>
    </source>
</evidence>
<dbReference type="GO" id="GO:0045259">
    <property type="term" value="C:proton-transporting ATP synthase complex"/>
    <property type="evidence" value="ECO:0007669"/>
    <property type="project" value="UniProtKB-KW"/>
</dbReference>
<keyword evidence="5 12" id="KW-0138">CF(0)</keyword>
<comment type="similarity">
    <text evidence="2 12">Belongs to the ATPase protein 8 family.</text>
</comment>
<sequence>MPQMAPLSWLTLFLFFIAIFLTINAFNYFVVSHDPEMKACSRKTAYLNWKW</sequence>
<dbReference type="InterPro" id="IPR001421">
    <property type="entry name" value="ATP8_metazoa"/>
</dbReference>
<dbReference type="AlphaFoldDB" id="A0A343C4Q7"/>
<evidence type="ECO:0000256" key="11">
    <source>
        <dbReference type="ARBA" id="ARBA00023136"/>
    </source>
</evidence>
<dbReference type="GO" id="GO:0015986">
    <property type="term" value="P:proton motive force-driven ATP synthesis"/>
    <property type="evidence" value="ECO:0007669"/>
    <property type="project" value="InterPro"/>
</dbReference>
<comment type="subunit">
    <text evidence="3">F-type ATPases have 2 components, CF(1) - the catalytic core - and CF(0) - the membrane proton channel.</text>
</comment>
<gene>
    <name evidence="13" type="primary">atp8</name>
</gene>
<evidence type="ECO:0000256" key="8">
    <source>
        <dbReference type="ARBA" id="ARBA00022989"/>
    </source>
</evidence>
<dbReference type="GO" id="GO:0015078">
    <property type="term" value="F:proton transmembrane transporter activity"/>
    <property type="evidence" value="ECO:0007669"/>
    <property type="project" value="InterPro"/>
</dbReference>
<dbReference type="GO" id="GO:0031966">
    <property type="term" value="C:mitochondrial membrane"/>
    <property type="evidence" value="ECO:0007669"/>
    <property type="project" value="UniProtKB-SubCell"/>
</dbReference>
<comment type="subcellular location">
    <subcellularLocation>
        <location evidence="1 12">Mitochondrion membrane</location>
        <topology evidence="1 12">Single-pass membrane protein</topology>
    </subcellularLocation>
</comment>
<evidence type="ECO:0000256" key="12">
    <source>
        <dbReference type="RuleBase" id="RU003661"/>
    </source>
</evidence>